<feature type="region of interest" description="Disordered" evidence="4">
    <location>
        <begin position="141"/>
        <end position="164"/>
    </location>
</feature>
<keyword evidence="2" id="KW-1160">Virus entry into host cell</keyword>
<dbReference type="InterPro" id="IPR006427">
    <property type="entry name" value="Portal_HK97"/>
</dbReference>
<keyword evidence="2" id="KW-1162">Viral penetration into host cytoplasm</keyword>
<evidence type="ECO:0000256" key="4">
    <source>
        <dbReference type="SAM" id="MobiDB-lite"/>
    </source>
</evidence>
<evidence type="ECO:0000256" key="1">
    <source>
        <dbReference type="ARBA" id="ARBA00022950"/>
    </source>
</evidence>
<keyword evidence="2" id="KW-1171">Viral genome ejection through host cell envelope</keyword>
<reference evidence="5" key="1">
    <citation type="journal article" date="2021" name="Proc. Natl. Acad. Sci. U.S.A.">
        <title>A Catalog of Tens of Thousands of Viruses from Human Metagenomes Reveals Hidden Associations with Chronic Diseases.</title>
        <authorList>
            <person name="Tisza M.J."/>
            <person name="Buck C.B."/>
        </authorList>
    </citation>
    <scope>NUCLEOTIDE SEQUENCE</scope>
    <source>
        <strain evidence="5">Ct6eX13</strain>
    </source>
</reference>
<name>A0A8S5T4Y8_9CAUD</name>
<dbReference type="EMBL" id="BK032750">
    <property type="protein sequence ID" value="DAF58318.1"/>
    <property type="molecule type" value="Genomic_DNA"/>
</dbReference>
<keyword evidence="1" id="KW-1188">Viral release from host cell</keyword>
<evidence type="ECO:0000256" key="2">
    <source>
        <dbReference type="ARBA" id="ARBA00023009"/>
    </source>
</evidence>
<dbReference type="NCBIfam" id="TIGR01537">
    <property type="entry name" value="portal_HK97"/>
    <property type="match status" value="1"/>
</dbReference>
<protein>
    <submittedName>
        <fullName evidence="5">Portal protein</fullName>
    </submittedName>
</protein>
<organism evidence="5">
    <name type="scientific">Myoviridae sp. ct6eX13</name>
    <dbReference type="NCBI Taxonomy" id="2827660"/>
    <lineage>
        <taxon>Viruses</taxon>
        <taxon>Duplodnaviria</taxon>
        <taxon>Heunggongvirae</taxon>
        <taxon>Uroviricota</taxon>
        <taxon>Caudoviricetes</taxon>
    </lineage>
</organism>
<keyword evidence="3" id="KW-0231">Viral genome packaging</keyword>
<dbReference type="InterPro" id="IPR006944">
    <property type="entry name" value="Phage/GTA_portal"/>
</dbReference>
<keyword evidence="1" id="KW-0118">Viral capsid assembly</keyword>
<evidence type="ECO:0000256" key="3">
    <source>
        <dbReference type="ARBA" id="ARBA00023219"/>
    </source>
</evidence>
<accession>A0A8S5T4Y8</accession>
<dbReference type="Pfam" id="PF04860">
    <property type="entry name" value="Phage_portal"/>
    <property type="match status" value="1"/>
</dbReference>
<proteinExistence type="predicted"/>
<evidence type="ECO:0000313" key="5">
    <source>
        <dbReference type="EMBL" id="DAF58318.1"/>
    </source>
</evidence>
<sequence>MISSATIYLMENTSKGDKRVQDALSRFVDIDPWPGHGTRYTWMNWIVTTLLGDGDGNAFVFPVYDGSMFSALVPMPGAVIVPDANGDDYTVLWRGRTLAADEVLHFRLSADTEYPWKGRGCRVQVSQVAASLRQTDELKRNLSSPKYKPPMVVSVNSDSDLSDDNKREKFRKKYLEDSDSGKPWILPADIAKVQQLRPLSLVDLAVKDTVELDRKTVAAIFGVPAFLLGVGSYNEKEFNCFVRTVILPICQSIEQELTLKLLRSERRYFKFNRRRLYALDLKELADINMAMSDRGYLCGDEVREDMDRDPAGLTTYEKLENYIPVDRLGDQKKLKDKEGNGNASK</sequence>